<organism evidence="4 5">
    <name type="scientific">Carex littledalei</name>
    <dbReference type="NCBI Taxonomy" id="544730"/>
    <lineage>
        <taxon>Eukaryota</taxon>
        <taxon>Viridiplantae</taxon>
        <taxon>Streptophyta</taxon>
        <taxon>Embryophyta</taxon>
        <taxon>Tracheophyta</taxon>
        <taxon>Spermatophyta</taxon>
        <taxon>Magnoliopsida</taxon>
        <taxon>Liliopsida</taxon>
        <taxon>Poales</taxon>
        <taxon>Cyperaceae</taxon>
        <taxon>Cyperoideae</taxon>
        <taxon>Cariceae</taxon>
        <taxon>Carex</taxon>
        <taxon>Carex subgen. Euthyceras</taxon>
    </lineage>
</organism>
<dbReference type="InterPro" id="IPR013087">
    <property type="entry name" value="Znf_C2H2_type"/>
</dbReference>
<evidence type="ECO:0000256" key="1">
    <source>
        <dbReference type="PROSITE-ProRule" id="PRU00042"/>
    </source>
</evidence>
<dbReference type="GO" id="GO:0008270">
    <property type="term" value="F:zinc ion binding"/>
    <property type="evidence" value="ECO:0007669"/>
    <property type="project" value="UniProtKB-KW"/>
</dbReference>
<keyword evidence="1" id="KW-0479">Metal-binding</keyword>
<feature type="compositionally biased region" description="Basic residues" evidence="2">
    <location>
        <begin position="112"/>
        <end position="122"/>
    </location>
</feature>
<comment type="caution">
    <text evidence="4">The sequence shown here is derived from an EMBL/GenBank/DDBJ whole genome shotgun (WGS) entry which is preliminary data.</text>
</comment>
<dbReference type="PANTHER" id="PTHR46326:SF2">
    <property type="entry name" value="ZINC FINGER PROTEIN ZAT1-RELATED"/>
    <property type="match status" value="1"/>
</dbReference>
<accession>A0A833Q8L0</accession>
<reference evidence="4" key="1">
    <citation type="submission" date="2020-01" db="EMBL/GenBank/DDBJ databases">
        <title>Genome sequence of Kobresia littledalei, the first chromosome-level genome in the family Cyperaceae.</title>
        <authorList>
            <person name="Qu G."/>
        </authorList>
    </citation>
    <scope>NUCLEOTIDE SEQUENCE</scope>
    <source>
        <strain evidence="4">C.B.Clarke</strain>
        <tissue evidence="4">Leaf</tissue>
    </source>
</reference>
<dbReference type="Pfam" id="PF13912">
    <property type="entry name" value="zf-C2H2_6"/>
    <property type="match status" value="3"/>
</dbReference>
<dbReference type="AlphaFoldDB" id="A0A833Q8L0"/>
<dbReference type="SMART" id="SM00355">
    <property type="entry name" value="ZnF_C2H2"/>
    <property type="match status" value="3"/>
</dbReference>
<feature type="compositionally biased region" description="Polar residues" evidence="2">
    <location>
        <begin position="165"/>
        <end position="177"/>
    </location>
</feature>
<feature type="region of interest" description="Disordered" evidence="2">
    <location>
        <begin position="87"/>
        <end position="141"/>
    </location>
</feature>
<gene>
    <name evidence="4" type="ORF">FCM35_KLT14488</name>
</gene>
<evidence type="ECO:0000313" key="4">
    <source>
        <dbReference type="EMBL" id="KAF3321235.1"/>
    </source>
</evidence>
<feature type="domain" description="C2H2-type" evidence="3">
    <location>
        <begin position="244"/>
        <end position="271"/>
    </location>
</feature>
<dbReference type="Gene3D" id="3.30.160.60">
    <property type="entry name" value="Classic Zinc Finger"/>
    <property type="match status" value="1"/>
</dbReference>
<keyword evidence="1" id="KW-0862">Zinc</keyword>
<name>A0A833Q8L0_9POAL</name>
<sequence length="332" mass="35460">MEMKHTCKLCSRHFSNGRALGGHMRSHVISAGGSGVASTASSGDEQKLQPATPASYVLRENPKRSIKFTDPEYFSSSFLAPVDHGESSIVQDQESDIESSPRAGAGGGATARRVRSKRRRRSSPPPPIDFEPASSVSDATPEEDVAVSLIMLSRDSWKPKPDPEPTSTPQPDNGSNKARTRFECNMCKKVFRSFQALGGHRAGYKNGKVRCVGLSGEKPSTIRNGFESDSLINDNVHGPKAGLHPCPFCPKMFSSGQALGGHKKSHLKSSHDNANGNGNGNGISSDAIVNSVPASSSSSPVGFIDLNLPAPVDDEFEISAVYDADFYQIKMA</sequence>
<dbReference type="PANTHER" id="PTHR46326">
    <property type="entry name" value="ZINC FINGER PROTEIN ZAT1-RELATED"/>
    <property type="match status" value="1"/>
</dbReference>
<feature type="region of interest" description="Disordered" evidence="2">
    <location>
        <begin position="154"/>
        <end position="178"/>
    </location>
</feature>
<keyword evidence="1" id="KW-0863">Zinc-finger</keyword>
<proteinExistence type="predicted"/>
<keyword evidence="5" id="KW-1185">Reference proteome</keyword>
<evidence type="ECO:0000313" key="5">
    <source>
        <dbReference type="Proteomes" id="UP000623129"/>
    </source>
</evidence>
<dbReference type="EMBL" id="SWLB01000027">
    <property type="protein sequence ID" value="KAF3321235.1"/>
    <property type="molecule type" value="Genomic_DNA"/>
</dbReference>
<evidence type="ECO:0000259" key="3">
    <source>
        <dbReference type="PROSITE" id="PS50157"/>
    </source>
</evidence>
<dbReference type="Proteomes" id="UP000623129">
    <property type="component" value="Unassembled WGS sequence"/>
</dbReference>
<feature type="domain" description="C2H2-type" evidence="3">
    <location>
        <begin position="5"/>
        <end position="27"/>
    </location>
</feature>
<protein>
    <submittedName>
        <fullName evidence="4">Zinc finger protein ZAT9-like protein</fullName>
    </submittedName>
</protein>
<dbReference type="GO" id="GO:0006355">
    <property type="term" value="P:regulation of DNA-templated transcription"/>
    <property type="evidence" value="ECO:0007669"/>
    <property type="project" value="InterPro"/>
</dbReference>
<dbReference type="InterPro" id="IPR044303">
    <property type="entry name" value="ZAT1/4/9"/>
</dbReference>
<feature type="region of interest" description="Disordered" evidence="2">
    <location>
        <begin position="32"/>
        <end position="54"/>
    </location>
</feature>
<dbReference type="InterPro" id="IPR036236">
    <property type="entry name" value="Znf_C2H2_sf"/>
</dbReference>
<feature type="region of interest" description="Disordered" evidence="2">
    <location>
        <begin position="260"/>
        <end position="282"/>
    </location>
</feature>
<dbReference type="PROSITE" id="PS50157">
    <property type="entry name" value="ZINC_FINGER_C2H2_2"/>
    <property type="match status" value="2"/>
</dbReference>
<dbReference type="OrthoDB" id="9411774at2759"/>
<dbReference type="PROSITE" id="PS00028">
    <property type="entry name" value="ZINC_FINGER_C2H2_1"/>
    <property type="match status" value="2"/>
</dbReference>
<dbReference type="SUPFAM" id="SSF57667">
    <property type="entry name" value="beta-beta-alpha zinc fingers"/>
    <property type="match status" value="1"/>
</dbReference>
<evidence type="ECO:0000256" key="2">
    <source>
        <dbReference type="SAM" id="MobiDB-lite"/>
    </source>
</evidence>